<dbReference type="EMBL" id="CP041666">
    <property type="protein sequence ID" value="QDP39229.1"/>
    <property type="molecule type" value="Genomic_DNA"/>
</dbReference>
<gene>
    <name evidence="1" type="ORF">FN924_02875</name>
</gene>
<sequence length="69" mass="8150">MSKNKKKRYQVEENETIEQCLDRIKKEGYMPVRRTEEPIFQETKENGQTSYKPIGSTICFDAIPIKSEH</sequence>
<name>A0A516KCW0_9BACI</name>
<evidence type="ECO:0000313" key="2">
    <source>
        <dbReference type="Proteomes" id="UP000315215"/>
    </source>
</evidence>
<dbReference type="KEGG" id="aqt:FN924_02875"/>
<dbReference type="Pfam" id="PF14044">
    <property type="entry name" value="NETI"/>
    <property type="match status" value="1"/>
</dbReference>
<dbReference type="OrthoDB" id="2354098at2"/>
<accession>A0A516KCW0</accession>
<keyword evidence="2" id="KW-1185">Reference proteome</keyword>
<reference evidence="1 2" key="1">
    <citation type="submission" date="2019-07" db="EMBL/GenBank/DDBJ databases">
        <authorList>
            <person name="Li J."/>
        </authorList>
    </citation>
    <scope>NUCLEOTIDE SEQUENCE [LARGE SCALE GENOMIC DNA]</scope>
    <source>
        <strain evidence="1 2">TKL69</strain>
    </source>
</reference>
<dbReference type="AlphaFoldDB" id="A0A516KCW0"/>
<organism evidence="1 2">
    <name type="scientific">Radiobacillus deserti</name>
    <dbReference type="NCBI Taxonomy" id="2594883"/>
    <lineage>
        <taxon>Bacteria</taxon>
        <taxon>Bacillati</taxon>
        <taxon>Bacillota</taxon>
        <taxon>Bacilli</taxon>
        <taxon>Bacillales</taxon>
        <taxon>Bacillaceae</taxon>
        <taxon>Radiobacillus</taxon>
    </lineage>
</organism>
<dbReference type="RefSeq" id="WP_143891979.1">
    <property type="nucleotide sequence ID" value="NZ_CP041666.1"/>
</dbReference>
<evidence type="ECO:0000313" key="1">
    <source>
        <dbReference type="EMBL" id="QDP39229.1"/>
    </source>
</evidence>
<dbReference type="Proteomes" id="UP000315215">
    <property type="component" value="Chromosome"/>
</dbReference>
<protein>
    <submittedName>
        <fullName evidence="1">NETI motif-containing protein</fullName>
    </submittedName>
</protein>
<dbReference type="InterPro" id="IPR025930">
    <property type="entry name" value="NETI"/>
</dbReference>
<proteinExistence type="predicted"/>